<evidence type="ECO:0000256" key="6">
    <source>
        <dbReference type="ARBA" id="ARBA00022705"/>
    </source>
</evidence>
<reference evidence="23" key="1">
    <citation type="submission" date="2017-09" db="EMBL/GenBank/DDBJ databases">
        <title>The Reconstruction of 2,631 Draft Metagenome-Assembled Genomes from the Global Oceans.</title>
        <authorList>
            <person name="Tully B.J."/>
            <person name="Graham E.D."/>
            <person name="Heidelberg J.F."/>
        </authorList>
    </citation>
    <scope>NUCLEOTIDE SEQUENCE [LARGE SCALE GENOMIC DNA]</scope>
</reference>
<dbReference type="SUPFAM" id="SSF53098">
    <property type="entry name" value="Ribonuclease H-like"/>
    <property type="match status" value="1"/>
</dbReference>
<dbReference type="Gene3D" id="3.40.50.1010">
    <property type="entry name" value="5'-nuclease"/>
    <property type="match status" value="1"/>
</dbReference>
<keyword evidence="10" id="KW-0269">Exonuclease</keyword>
<dbReference type="EMBL" id="NZEX01000086">
    <property type="protein sequence ID" value="MAH63269.1"/>
    <property type="molecule type" value="Genomic_DNA"/>
</dbReference>
<keyword evidence="4 16" id="KW-0808">Transferase</keyword>
<dbReference type="InterPro" id="IPR043502">
    <property type="entry name" value="DNA/RNA_pol_sf"/>
</dbReference>
<dbReference type="GO" id="GO:0008408">
    <property type="term" value="F:3'-5' exonuclease activity"/>
    <property type="evidence" value="ECO:0007669"/>
    <property type="project" value="InterPro"/>
</dbReference>
<evidence type="ECO:0000256" key="15">
    <source>
        <dbReference type="NCBIfam" id="TIGR00593"/>
    </source>
</evidence>
<dbReference type="CDD" id="cd08637">
    <property type="entry name" value="DNA_pol_A_pol_I_C"/>
    <property type="match status" value="1"/>
</dbReference>
<dbReference type="NCBIfam" id="NF004397">
    <property type="entry name" value="PRK05755.1"/>
    <property type="match status" value="1"/>
</dbReference>
<keyword evidence="6 16" id="KW-0235">DNA replication</keyword>
<feature type="domain" description="5'-3' exonuclease" evidence="20">
    <location>
        <begin position="5"/>
        <end position="261"/>
    </location>
</feature>
<dbReference type="SMART" id="SM00279">
    <property type="entry name" value="HhH2"/>
    <property type="match status" value="1"/>
</dbReference>
<evidence type="ECO:0000256" key="13">
    <source>
        <dbReference type="ARBA" id="ARBA00023204"/>
    </source>
</evidence>
<dbReference type="SMART" id="SM00475">
    <property type="entry name" value="53EXOc"/>
    <property type="match status" value="1"/>
</dbReference>
<dbReference type="Gene3D" id="3.30.70.370">
    <property type="match status" value="1"/>
</dbReference>
<dbReference type="InterPro" id="IPR036279">
    <property type="entry name" value="5-3_exonuclease_C_sf"/>
</dbReference>
<proteinExistence type="inferred from homology"/>
<evidence type="ECO:0000256" key="5">
    <source>
        <dbReference type="ARBA" id="ARBA00022695"/>
    </source>
</evidence>
<evidence type="ECO:0000259" key="21">
    <source>
        <dbReference type="SMART" id="SM00482"/>
    </source>
</evidence>
<dbReference type="InterPro" id="IPR029060">
    <property type="entry name" value="PIN-like_dom_sf"/>
</dbReference>
<evidence type="ECO:0000259" key="19">
    <source>
        <dbReference type="SMART" id="SM00474"/>
    </source>
</evidence>
<dbReference type="GO" id="GO:0006302">
    <property type="term" value="P:double-strand break repair"/>
    <property type="evidence" value="ECO:0007669"/>
    <property type="project" value="TreeGrafter"/>
</dbReference>
<dbReference type="GO" id="GO:0008409">
    <property type="term" value="F:5'-3' exonuclease activity"/>
    <property type="evidence" value="ECO:0007669"/>
    <property type="project" value="InterPro"/>
</dbReference>
<dbReference type="InterPro" id="IPR018320">
    <property type="entry name" value="DNA_polymerase_1"/>
</dbReference>
<dbReference type="PROSITE" id="PS00447">
    <property type="entry name" value="DNA_POLYMERASE_A"/>
    <property type="match status" value="1"/>
</dbReference>
<dbReference type="CDD" id="cd09859">
    <property type="entry name" value="PIN_53EXO"/>
    <property type="match status" value="1"/>
</dbReference>
<dbReference type="EC" id="2.7.7.7" evidence="2 15"/>
<feature type="domain" description="3'-5' exonuclease" evidence="19">
    <location>
        <begin position="321"/>
        <end position="499"/>
    </location>
</feature>
<evidence type="ECO:0000256" key="11">
    <source>
        <dbReference type="ARBA" id="ARBA00022932"/>
    </source>
</evidence>
<dbReference type="InterPro" id="IPR020046">
    <property type="entry name" value="5-3_exonucl_a-hlix_arch_N"/>
</dbReference>
<keyword evidence="17" id="KW-0175">Coiled coil</keyword>
<keyword evidence="13 16" id="KW-0234">DNA repair</keyword>
<dbReference type="AlphaFoldDB" id="A0A2D6YJC8"/>
<keyword evidence="11 16" id="KW-0239">DNA-directed DNA polymerase</keyword>
<dbReference type="CDD" id="cd06140">
    <property type="entry name" value="DNA_polA_I_Bacillus_like_exo"/>
    <property type="match status" value="1"/>
</dbReference>
<dbReference type="Pfam" id="PF02739">
    <property type="entry name" value="5_3_exonuc_N"/>
    <property type="match status" value="1"/>
</dbReference>
<dbReference type="Proteomes" id="UP000226525">
    <property type="component" value="Unassembled WGS sequence"/>
</dbReference>
<dbReference type="InterPro" id="IPR002298">
    <property type="entry name" value="DNA_polymerase_A"/>
</dbReference>
<evidence type="ECO:0000256" key="2">
    <source>
        <dbReference type="ARBA" id="ARBA00012417"/>
    </source>
</evidence>
<keyword evidence="7" id="KW-0540">Nuclease</keyword>
<protein>
    <recommendedName>
        <fullName evidence="3 15">DNA polymerase I</fullName>
        <ecNumber evidence="2 15">2.7.7.7</ecNumber>
    </recommendedName>
</protein>
<dbReference type="SMART" id="SM00474">
    <property type="entry name" value="35EXOc"/>
    <property type="match status" value="1"/>
</dbReference>
<dbReference type="Gene3D" id="1.20.1060.10">
    <property type="entry name" value="Taq DNA Polymerase, Chain T, domain 4"/>
    <property type="match status" value="1"/>
</dbReference>
<dbReference type="InterPro" id="IPR012337">
    <property type="entry name" value="RNaseH-like_sf"/>
</dbReference>
<evidence type="ECO:0000256" key="18">
    <source>
        <dbReference type="SAM" id="MobiDB-lite"/>
    </source>
</evidence>
<keyword evidence="9" id="KW-0378">Hydrolase</keyword>
<organism evidence="22 23">
    <name type="scientific">SAR324 cluster bacterium</name>
    <dbReference type="NCBI Taxonomy" id="2024889"/>
    <lineage>
        <taxon>Bacteria</taxon>
        <taxon>Deltaproteobacteria</taxon>
        <taxon>SAR324 cluster</taxon>
    </lineage>
</organism>
<evidence type="ECO:0000259" key="20">
    <source>
        <dbReference type="SMART" id="SM00475"/>
    </source>
</evidence>
<dbReference type="CDD" id="cd09898">
    <property type="entry name" value="H3TH_53EXO"/>
    <property type="match status" value="1"/>
</dbReference>
<evidence type="ECO:0000256" key="7">
    <source>
        <dbReference type="ARBA" id="ARBA00022722"/>
    </source>
</evidence>
<dbReference type="InterPro" id="IPR054690">
    <property type="entry name" value="DNA_polI_exonuclease"/>
</dbReference>
<dbReference type="SUPFAM" id="SSF47807">
    <property type="entry name" value="5' to 3' exonuclease, C-terminal subdomain"/>
    <property type="match status" value="1"/>
</dbReference>
<evidence type="ECO:0000256" key="9">
    <source>
        <dbReference type="ARBA" id="ARBA00022801"/>
    </source>
</evidence>
<evidence type="ECO:0000313" key="22">
    <source>
        <dbReference type="EMBL" id="MAH63269.1"/>
    </source>
</evidence>
<evidence type="ECO:0000313" key="23">
    <source>
        <dbReference type="Proteomes" id="UP000226525"/>
    </source>
</evidence>
<dbReference type="GO" id="GO:0003887">
    <property type="term" value="F:DNA-directed DNA polymerase activity"/>
    <property type="evidence" value="ECO:0007669"/>
    <property type="project" value="UniProtKB-UniRule"/>
</dbReference>
<comment type="caution">
    <text evidence="22">The sequence shown here is derived from an EMBL/GenBank/DDBJ whole genome shotgun (WGS) entry which is preliminary data.</text>
</comment>
<dbReference type="InterPro" id="IPR020045">
    <property type="entry name" value="DNA_polI_H3TH"/>
</dbReference>
<evidence type="ECO:0000256" key="14">
    <source>
        <dbReference type="ARBA" id="ARBA00049244"/>
    </source>
</evidence>
<dbReference type="SMART" id="SM00482">
    <property type="entry name" value="POLAc"/>
    <property type="match status" value="1"/>
</dbReference>
<dbReference type="Pfam" id="PF22619">
    <property type="entry name" value="DNA_polI_exo1"/>
    <property type="match status" value="1"/>
</dbReference>
<accession>A0A2D6YJC8</accession>
<feature type="coiled-coil region" evidence="17">
    <location>
        <begin position="530"/>
        <end position="557"/>
    </location>
</feature>
<evidence type="ECO:0000256" key="17">
    <source>
        <dbReference type="SAM" id="Coils"/>
    </source>
</evidence>
<dbReference type="PANTHER" id="PTHR10133:SF27">
    <property type="entry name" value="DNA POLYMERASE NU"/>
    <property type="match status" value="1"/>
</dbReference>
<dbReference type="FunFam" id="1.20.1060.10:FF:000001">
    <property type="entry name" value="DNA polymerase I"/>
    <property type="match status" value="1"/>
</dbReference>
<sequence length="914" mass="103657">MSVSSSLYAIDSMALFYRSYFAMIRNPLINSKGLNTSGLRGVIQQILKILEEDKPEYLAVASDSGEPTFRHERFPAYKATREKMPEDLVEQLPYLPRLVEALHLPYLILPGYEADDIIGTLMYWCADSDLEGVMVTSDKDYMQLITDKITLLNHNGDRVGKAGVFEKFGCTPEQVIEVLGLMGDSSDNIPGVKGVGEKTAIKLIQEFGSIPSVYDNLANINSFSLRTKLENGREAAFLSRELVTIFREVPLSIQLDDLKPSEMKLSENIEFHQILEELEFNTLLKRLASVSKSSPTKHLKKSSHYPQANSEPENHHAPESIKVKTELISENSWQDWISSVSIKPETPLAMVADAIFTNQHDVQWMGIALSTQCEQAIYWPFGEAIPKQLKELLENASIPKVVFDIKQMCQLCQNQGISVQGIVGDLMIAAHLTDSLEKRFELDFLVQRHLHQKLTQQLSSNSSSQLSMLAETDPERGKYFGERAAATLQVWENLSNQLKQKQLTDLFQYLELPLAHCIAAMEYEGIRVNTEQLSEISEEFERRLNDLRSKVHSIADKEFNLNSVVELQEVLYEKFKLHKACGVKPKKIKLGMGLSTDEETLEKMSEYPLPKTILDYRSLNKLKNTYIDQLPTYVHPKTKRIHSTFHQVSTATGRLSSDNPNLQNIPVRSTEGRRIRKVFLPSKPGNKLLAADYSQIELRVTAHYSKDPTFLDAYRHELDIHALTAATIFQIKTEEVSREQRSKAKEVNFGLIYRMGPERLSIVTQTPKAEAKQFIEAYFQRYSTIHALQEHFLEKARKEGYASTLLGRRRLIPDINGRGLSKRLAEGAAINTPIQGSAAEIIKLAMISVERRLRNDAMDTRMILSVHDELVFDVPESEIQKARAIIKEEMENVIVLEVPLVVEIGLGDNWLEAH</sequence>
<dbReference type="Pfam" id="PF00476">
    <property type="entry name" value="DNA_pol_A"/>
    <property type="match status" value="1"/>
</dbReference>
<evidence type="ECO:0000256" key="3">
    <source>
        <dbReference type="ARBA" id="ARBA00020311"/>
    </source>
</evidence>
<feature type="domain" description="DNA-directed DNA polymerase family A palm" evidence="21">
    <location>
        <begin position="672"/>
        <end position="878"/>
    </location>
</feature>
<dbReference type="PRINTS" id="PR00868">
    <property type="entry name" value="DNAPOLI"/>
</dbReference>
<keyword evidence="8 16" id="KW-0227">DNA damage</keyword>
<dbReference type="GO" id="GO:0003677">
    <property type="term" value="F:DNA binding"/>
    <property type="evidence" value="ECO:0007669"/>
    <property type="project" value="UniProtKB-UniRule"/>
</dbReference>
<dbReference type="GO" id="GO:0006261">
    <property type="term" value="P:DNA-templated DNA replication"/>
    <property type="evidence" value="ECO:0007669"/>
    <property type="project" value="UniProtKB-UniRule"/>
</dbReference>
<dbReference type="Gene3D" id="3.30.420.10">
    <property type="entry name" value="Ribonuclease H-like superfamily/Ribonuclease H"/>
    <property type="match status" value="1"/>
</dbReference>
<comment type="similarity">
    <text evidence="1 16">Belongs to the DNA polymerase type-A family.</text>
</comment>
<evidence type="ECO:0000256" key="16">
    <source>
        <dbReference type="RuleBase" id="RU004460"/>
    </source>
</evidence>
<dbReference type="InterPro" id="IPR002421">
    <property type="entry name" value="5-3_exonuclease"/>
</dbReference>
<dbReference type="Pfam" id="PF01367">
    <property type="entry name" value="5_3_exonuc"/>
    <property type="match status" value="1"/>
</dbReference>
<dbReference type="PANTHER" id="PTHR10133">
    <property type="entry name" value="DNA POLYMERASE I"/>
    <property type="match status" value="1"/>
</dbReference>
<evidence type="ECO:0000256" key="10">
    <source>
        <dbReference type="ARBA" id="ARBA00022839"/>
    </source>
</evidence>
<dbReference type="SUPFAM" id="SSF88723">
    <property type="entry name" value="PIN domain-like"/>
    <property type="match status" value="1"/>
</dbReference>
<keyword evidence="5 16" id="KW-0548">Nucleotidyltransferase</keyword>
<dbReference type="InterPro" id="IPR019760">
    <property type="entry name" value="DNA-dir_DNA_pol_A_CS"/>
</dbReference>
<feature type="region of interest" description="Disordered" evidence="18">
    <location>
        <begin position="294"/>
        <end position="317"/>
    </location>
</feature>
<evidence type="ECO:0000256" key="4">
    <source>
        <dbReference type="ARBA" id="ARBA00022679"/>
    </source>
</evidence>
<evidence type="ECO:0000256" key="12">
    <source>
        <dbReference type="ARBA" id="ARBA00023125"/>
    </source>
</evidence>
<dbReference type="FunFam" id="1.10.150.20:FF:000003">
    <property type="entry name" value="DNA polymerase I"/>
    <property type="match status" value="1"/>
</dbReference>
<dbReference type="FunFam" id="1.10.150.20:FF:000002">
    <property type="entry name" value="DNA polymerase I"/>
    <property type="match status" value="1"/>
</dbReference>
<evidence type="ECO:0000256" key="8">
    <source>
        <dbReference type="ARBA" id="ARBA00022763"/>
    </source>
</evidence>
<gene>
    <name evidence="16" type="primary">polA</name>
    <name evidence="22" type="ORF">CMN54_07475</name>
</gene>
<keyword evidence="12 16" id="KW-0238">DNA-binding</keyword>
<dbReference type="InterPro" id="IPR036397">
    <property type="entry name" value="RNaseH_sf"/>
</dbReference>
<dbReference type="InterPro" id="IPR001098">
    <property type="entry name" value="DNA-dir_DNA_pol_A_palm_dom"/>
</dbReference>
<dbReference type="InterPro" id="IPR008918">
    <property type="entry name" value="HhH2"/>
</dbReference>
<dbReference type="SUPFAM" id="SSF56672">
    <property type="entry name" value="DNA/RNA polymerases"/>
    <property type="match status" value="1"/>
</dbReference>
<dbReference type="InterPro" id="IPR002562">
    <property type="entry name" value="3'-5'_exonuclease_dom"/>
</dbReference>
<dbReference type="Gene3D" id="1.10.150.20">
    <property type="entry name" value="5' to 3' exonuclease, C-terminal subdomain"/>
    <property type="match status" value="2"/>
</dbReference>
<comment type="catalytic activity">
    <reaction evidence="14 16">
        <text>DNA(n) + a 2'-deoxyribonucleoside 5'-triphosphate = DNA(n+1) + diphosphate</text>
        <dbReference type="Rhea" id="RHEA:22508"/>
        <dbReference type="Rhea" id="RHEA-COMP:17339"/>
        <dbReference type="Rhea" id="RHEA-COMP:17340"/>
        <dbReference type="ChEBI" id="CHEBI:33019"/>
        <dbReference type="ChEBI" id="CHEBI:61560"/>
        <dbReference type="ChEBI" id="CHEBI:173112"/>
        <dbReference type="EC" id="2.7.7.7"/>
    </reaction>
</comment>
<name>A0A2D6YJC8_9DELT</name>
<evidence type="ECO:0000256" key="1">
    <source>
        <dbReference type="ARBA" id="ARBA00007705"/>
    </source>
</evidence>
<dbReference type="NCBIfam" id="TIGR00593">
    <property type="entry name" value="pola"/>
    <property type="match status" value="1"/>
</dbReference>